<dbReference type="PROSITE" id="PS50110">
    <property type="entry name" value="RESPONSE_REGULATORY"/>
    <property type="match status" value="1"/>
</dbReference>
<evidence type="ECO:0000313" key="4">
    <source>
        <dbReference type="Proteomes" id="UP000697998"/>
    </source>
</evidence>
<protein>
    <recommendedName>
        <fullName evidence="2">Response regulatory domain-containing protein</fullName>
    </recommendedName>
</protein>
<gene>
    <name evidence="3" type="ORF">IPJ27_00540</name>
</gene>
<dbReference type="InterPro" id="IPR011006">
    <property type="entry name" value="CheY-like_superfamily"/>
</dbReference>
<feature type="domain" description="Response regulatory" evidence="2">
    <location>
        <begin position="9"/>
        <end position="88"/>
    </location>
</feature>
<comment type="caution">
    <text evidence="1">Lacks conserved residue(s) required for the propagation of feature annotation.</text>
</comment>
<sequence>MDDPNQRPRLLIVDESRMARSILINSVRDQYSFREGVDGEAGWQALVLDHSIRLVICALSLPMLDGSSVLARVRSKRCYPFSNCWKGS</sequence>
<dbReference type="AlphaFoldDB" id="A0A935PVA0"/>
<reference evidence="3 4" key="1">
    <citation type="submission" date="2020-10" db="EMBL/GenBank/DDBJ databases">
        <title>Connecting structure to function with the recovery of over 1000 high-quality activated sludge metagenome-assembled genomes encoding full-length rRNA genes using long-read sequencing.</title>
        <authorList>
            <person name="Singleton C.M."/>
            <person name="Petriglieri F."/>
            <person name="Kristensen J.M."/>
            <person name="Kirkegaard R.H."/>
            <person name="Michaelsen T.Y."/>
            <person name="Andersen M.H."/>
            <person name="Karst S.M."/>
            <person name="Dueholm M.S."/>
            <person name="Nielsen P.H."/>
            <person name="Albertsen M."/>
        </authorList>
    </citation>
    <scope>NUCLEOTIDE SEQUENCE [LARGE SCALE GENOMIC DNA]</scope>
    <source>
        <strain evidence="3">EsbW_18-Q3-R4-48_BATAC.285</strain>
    </source>
</reference>
<accession>A0A935PVA0</accession>
<dbReference type="GO" id="GO:0000160">
    <property type="term" value="P:phosphorelay signal transduction system"/>
    <property type="evidence" value="ECO:0007669"/>
    <property type="project" value="InterPro"/>
</dbReference>
<evidence type="ECO:0000259" key="2">
    <source>
        <dbReference type="PROSITE" id="PS50110"/>
    </source>
</evidence>
<dbReference type="Proteomes" id="UP000697998">
    <property type="component" value="Unassembled WGS sequence"/>
</dbReference>
<dbReference type="EMBL" id="JADJMH010000001">
    <property type="protein sequence ID" value="MBK7673362.1"/>
    <property type="molecule type" value="Genomic_DNA"/>
</dbReference>
<evidence type="ECO:0000256" key="1">
    <source>
        <dbReference type="PROSITE-ProRule" id="PRU00169"/>
    </source>
</evidence>
<dbReference type="InterPro" id="IPR001789">
    <property type="entry name" value="Sig_transdc_resp-reg_receiver"/>
</dbReference>
<evidence type="ECO:0000313" key="3">
    <source>
        <dbReference type="EMBL" id="MBK7673362.1"/>
    </source>
</evidence>
<dbReference type="Gene3D" id="3.40.50.2300">
    <property type="match status" value="1"/>
</dbReference>
<organism evidence="3 4">
    <name type="scientific">Candidatus Accumulibacter proximus</name>
    <dbReference type="NCBI Taxonomy" id="2954385"/>
    <lineage>
        <taxon>Bacteria</taxon>
        <taxon>Pseudomonadati</taxon>
        <taxon>Pseudomonadota</taxon>
        <taxon>Betaproteobacteria</taxon>
        <taxon>Candidatus Accumulibacter</taxon>
    </lineage>
</organism>
<dbReference type="SUPFAM" id="SSF52172">
    <property type="entry name" value="CheY-like"/>
    <property type="match status" value="1"/>
</dbReference>
<name>A0A935PVA0_9PROT</name>
<proteinExistence type="predicted"/>
<comment type="caution">
    <text evidence="3">The sequence shown here is derived from an EMBL/GenBank/DDBJ whole genome shotgun (WGS) entry which is preliminary data.</text>
</comment>